<evidence type="ECO:0000313" key="1">
    <source>
        <dbReference type="EMBL" id="MBA0700927.1"/>
    </source>
</evidence>
<dbReference type="AlphaFoldDB" id="A0A7J8YMY1"/>
<name>A0A7J8YMY1_GOSAI</name>
<evidence type="ECO:0000313" key="2">
    <source>
        <dbReference type="Proteomes" id="UP000593577"/>
    </source>
</evidence>
<proteinExistence type="predicted"/>
<dbReference type="Proteomes" id="UP000593577">
    <property type="component" value="Unassembled WGS sequence"/>
</dbReference>
<feature type="non-terminal residue" evidence="1">
    <location>
        <position position="1"/>
    </location>
</feature>
<comment type="caution">
    <text evidence="1">The sequence shown here is derived from an EMBL/GenBank/DDBJ whole genome shotgun (WGS) entry which is preliminary data.</text>
</comment>
<keyword evidence="2" id="KW-1185">Reference proteome</keyword>
<dbReference type="EMBL" id="JABFAA010136599">
    <property type="protein sequence ID" value="MBA0700927.1"/>
    <property type="molecule type" value="Genomic_DNA"/>
</dbReference>
<gene>
    <name evidence="1" type="ORF">Goari_022001</name>
</gene>
<organism evidence="1 2">
    <name type="scientific">Gossypium aridum</name>
    <name type="common">American cotton</name>
    <name type="synonym">Erioxylum aridum</name>
    <dbReference type="NCBI Taxonomy" id="34290"/>
    <lineage>
        <taxon>Eukaryota</taxon>
        <taxon>Viridiplantae</taxon>
        <taxon>Streptophyta</taxon>
        <taxon>Embryophyta</taxon>
        <taxon>Tracheophyta</taxon>
        <taxon>Spermatophyta</taxon>
        <taxon>Magnoliopsida</taxon>
        <taxon>eudicotyledons</taxon>
        <taxon>Gunneridae</taxon>
        <taxon>Pentapetalae</taxon>
        <taxon>rosids</taxon>
        <taxon>malvids</taxon>
        <taxon>Malvales</taxon>
        <taxon>Malvaceae</taxon>
        <taxon>Malvoideae</taxon>
        <taxon>Gossypium</taxon>
    </lineage>
</organism>
<sequence length="24" mass="2504">GFPCVNFLISNCLSSATAAFAKEL</sequence>
<reference evidence="1 2" key="1">
    <citation type="journal article" date="2019" name="Genome Biol. Evol.">
        <title>Insights into the evolution of the New World diploid cottons (Gossypium, subgenus Houzingenia) based on genome sequencing.</title>
        <authorList>
            <person name="Grover C.E."/>
            <person name="Arick M.A. 2nd"/>
            <person name="Thrash A."/>
            <person name="Conover J.L."/>
            <person name="Sanders W.S."/>
            <person name="Peterson D.G."/>
            <person name="Frelichowski J.E."/>
            <person name="Scheffler J.A."/>
            <person name="Scheffler B.E."/>
            <person name="Wendel J.F."/>
        </authorList>
    </citation>
    <scope>NUCLEOTIDE SEQUENCE [LARGE SCALE GENOMIC DNA]</scope>
    <source>
        <strain evidence="1">185</strain>
        <tissue evidence="1">Leaf</tissue>
    </source>
</reference>
<accession>A0A7J8YMY1</accession>
<protein>
    <submittedName>
        <fullName evidence="1">Uncharacterized protein</fullName>
    </submittedName>
</protein>